<dbReference type="GO" id="GO:0030246">
    <property type="term" value="F:carbohydrate binding"/>
    <property type="evidence" value="ECO:0007669"/>
    <property type="project" value="UniProtKB-UniRule"/>
</dbReference>
<proteinExistence type="predicted"/>
<dbReference type="AlphaFoldDB" id="A0AAN9U1P2"/>
<gene>
    <name evidence="4" type="ORF">V9T40_004202</name>
</gene>
<dbReference type="InterPro" id="IPR013320">
    <property type="entry name" value="ConA-like_dom_sf"/>
</dbReference>
<dbReference type="EMBL" id="JBBCAQ010000004">
    <property type="protein sequence ID" value="KAK7603929.1"/>
    <property type="molecule type" value="Genomic_DNA"/>
</dbReference>
<evidence type="ECO:0000259" key="3">
    <source>
        <dbReference type="PROSITE" id="PS51304"/>
    </source>
</evidence>
<dbReference type="Pfam" id="PF00337">
    <property type="entry name" value="Gal-bind_lectin"/>
    <property type="match status" value="1"/>
</dbReference>
<dbReference type="InterPro" id="IPR001079">
    <property type="entry name" value="Galectin_CRD"/>
</dbReference>
<keyword evidence="5" id="KW-1185">Reference proteome</keyword>
<keyword evidence="1 2" id="KW-0430">Lectin</keyword>
<feature type="domain" description="Galectin" evidence="3">
    <location>
        <begin position="1"/>
        <end position="47"/>
    </location>
</feature>
<accession>A0AAN9U1P2</accession>
<reference evidence="4 5" key="1">
    <citation type="submission" date="2024-03" db="EMBL/GenBank/DDBJ databases">
        <title>Adaptation during the transition from Ophiocordyceps entomopathogen to insect associate is accompanied by gene loss and intensified selection.</title>
        <authorList>
            <person name="Ward C.M."/>
            <person name="Onetto C.A."/>
            <person name="Borneman A.R."/>
        </authorList>
    </citation>
    <scope>NUCLEOTIDE SEQUENCE [LARGE SCALE GENOMIC DNA]</scope>
    <source>
        <strain evidence="4">AWRI1</strain>
        <tissue evidence="4">Single Adult Female</tissue>
    </source>
</reference>
<dbReference type="PANTHER" id="PTHR11346:SF176">
    <property type="entry name" value="32 KDA BETA-GALACTOSIDE-BINDING LECTIN LEC-3"/>
    <property type="match status" value="1"/>
</dbReference>
<dbReference type="SMART" id="SM00908">
    <property type="entry name" value="Gal-bind_lectin"/>
    <property type="match status" value="1"/>
</dbReference>
<comment type="caution">
    <text evidence="4">The sequence shown here is derived from an EMBL/GenBank/DDBJ whole genome shotgun (WGS) entry which is preliminary data.</text>
</comment>
<dbReference type="PANTHER" id="PTHR11346">
    <property type="entry name" value="GALECTIN"/>
    <property type="match status" value="1"/>
</dbReference>
<dbReference type="SUPFAM" id="SSF49899">
    <property type="entry name" value="Concanavalin A-like lectins/glucanases"/>
    <property type="match status" value="2"/>
</dbReference>
<evidence type="ECO:0000313" key="4">
    <source>
        <dbReference type="EMBL" id="KAK7603929.1"/>
    </source>
</evidence>
<organism evidence="4 5">
    <name type="scientific">Parthenolecanium corni</name>
    <dbReference type="NCBI Taxonomy" id="536013"/>
    <lineage>
        <taxon>Eukaryota</taxon>
        <taxon>Metazoa</taxon>
        <taxon>Ecdysozoa</taxon>
        <taxon>Arthropoda</taxon>
        <taxon>Hexapoda</taxon>
        <taxon>Insecta</taxon>
        <taxon>Pterygota</taxon>
        <taxon>Neoptera</taxon>
        <taxon>Paraneoptera</taxon>
        <taxon>Hemiptera</taxon>
        <taxon>Sternorrhyncha</taxon>
        <taxon>Coccoidea</taxon>
        <taxon>Coccidae</taxon>
        <taxon>Parthenolecanium</taxon>
    </lineage>
</organism>
<dbReference type="InterPro" id="IPR044156">
    <property type="entry name" value="Galectin-like"/>
</dbReference>
<name>A0AAN9U1P2_9HEMI</name>
<feature type="domain" description="Galectin" evidence="3">
    <location>
        <begin position="87"/>
        <end position="227"/>
    </location>
</feature>
<evidence type="ECO:0000256" key="2">
    <source>
        <dbReference type="RuleBase" id="RU102079"/>
    </source>
</evidence>
<protein>
    <recommendedName>
        <fullName evidence="2">Galectin</fullName>
    </recommendedName>
</protein>
<dbReference type="Gene3D" id="2.60.120.200">
    <property type="match status" value="2"/>
</dbReference>
<dbReference type="GO" id="GO:0016936">
    <property type="term" value="F:galactoside binding"/>
    <property type="evidence" value="ECO:0007669"/>
    <property type="project" value="TreeGrafter"/>
</dbReference>
<sequence length="232" mass="26025">MLANGDHATEVALNRVHYCSFRPQIALSSVNSLEIDGDVRLTSVTVRCNEKTYPELSTGEEDNLPECSSLINCGSSPSSQNLMKVPLICRLPRTLQNGDVIKIEGRIKLLPYRFLMNIRSSEVRWPTPNILLHINGRYSYSQKNNIKDVFVFNSWSDGQWGVEKKATNVSLPMPGSTFKISIICFKDSFEITSDKSLKVSFPNRMSLEDAKAIYVQGDVYIYSVSLDNESSA</sequence>
<dbReference type="PROSITE" id="PS51304">
    <property type="entry name" value="GALECTIN"/>
    <property type="match status" value="2"/>
</dbReference>
<evidence type="ECO:0000256" key="1">
    <source>
        <dbReference type="ARBA" id="ARBA00022734"/>
    </source>
</evidence>
<dbReference type="CDD" id="cd00070">
    <property type="entry name" value="GLECT"/>
    <property type="match status" value="1"/>
</dbReference>
<dbReference type="Proteomes" id="UP001367676">
    <property type="component" value="Unassembled WGS sequence"/>
</dbReference>
<dbReference type="SMART" id="SM00276">
    <property type="entry name" value="GLECT"/>
    <property type="match status" value="1"/>
</dbReference>
<evidence type="ECO:0000313" key="5">
    <source>
        <dbReference type="Proteomes" id="UP001367676"/>
    </source>
</evidence>